<proteinExistence type="predicted"/>
<dbReference type="Gene3D" id="2.60.120.620">
    <property type="entry name" value="q2cbj1_9rhob like domain"/>
    <property type="match status" value="1"/>
</dbReference>
<name>A0A481YRG5_9VIRU</name>
<keyword evidence="1" id="KW-0560">Oxidoreductase</keyword>
<dbReference type="PANTHER" id="PTHR31630">
    <property type="entry name" value="PHYTANOYL-COA DIOXYGENASE-RELATED-RELATED"/>
    <property type="match status" value="1"/>
</dbReference>
<accession>A0A481YRG5</accession>
<sequence>MEYLFSLSDKEKDIKNFYKENGFVVITRVLSLEECQDTLQEIANIAGVDYNDSETYDKFVGNRYGILGKKPLVSLQLNKNRWNLNVKQAYQILYGKDRKIMPCFDRIGWMRPIMLNDAYRIPYKSPGLHLDVSPVAYFDEKNDVRKFLDGLSYADMGHFLTENNLKHEDMGLQIQGVLSLVDNEEEDGGFHCVPGGHLGIRKWYDQAKCRLPKGEPSGRYIFDMKYKEDAMLCSYSQRICCPAGSLILFDCLLPHGAKPNNSYKNRVIQFLRYIPEDIFTKESLKGRKTAMTRIMKFK</sequence>
<reference evidence="1" key="1">
    <citation type="journal article" date="2019" name="MBio">
        <title>Virus Genomes from Deep Sea Sediments Expand the Ocean Megavirome and Support Independent Origins of Viral Gigantism.</title>
        <authorList>
            <person name="Backstrom D."/>
            <person name="Yutin N."/>
            <person name="Jorgensen S.L."/>
            <person name="Dharamshi J."/>
            <person name="Homa F."/>
            <person name="Zaremba-Niedwiedzka K."/>
            <person name="Spang A."/>
            <person name="Wolf Y.I."/>
            <person name="Koonin E.V."/>
            <person name="Ettema T.J."/>
        </authorList>
    </citation>
    <scope>NUCLEOTIDE SEQUENCE</scope>
</reference>
<gene>
    <name evidence="1" type="ORF">LCMAC101_01470</name>
</gene>
<evidence type="ECO:0000313" key="1">
    <source>
        <dbReference type="EMBL" id="QBK85560.1"/>
    </source>
</evidence>
<dbReference type="InterPro" id="IPR008775">
    <property type="entry name" value="Phytyl_CoA_dOase-like"/>
</dbReference>
<dbReference type="Pfam" id="PF05721">
    <property type="entry name" value="PhyH"/>
    <property type="match status" value="1"/>
</dbReference>
<protein>
    <submittedName>
        <fullName evidence="1">Phytanoyl-CoA dioxygenase</fullName>
    </submittedName>
</protein>
<organism evidence="1">
    <name type="scientific">Marseillevirus LCMAC101</name>
    <dbReference type="NCBI Taxonomy" id="2506602"/>
    <lineage>
        <taxon>Viruses</taxon>
        <taxon>Varidnaviria</taxon>
        <taxon>Bamfordvirae</taxon>
        <taxon>Nucleocytoviricota</taxon>
        <taxon>Megaviricetes</taxon>
        <taxon>Pimascovirales</taxon>
        <taxon>Pimascovirales incertae sedis</taxon>
        <taxon>Marseilleviridae</taxon>
    </lineage>
</organism>
<dbReference type="GO" id="GO:0051213">
    <property type="term" value="F:dioxygenase activity"/>
    <property type="evidence" value="ECO:0007669"/>
    <property type="project" value="UniProtKB-KW"/>
</dbReference>
<dbReference type="PANTHER" id="PTHR31630:SF6">
    <property type="entry name" value="PHYTANOYL-COA DIOXYGENASE-RELATED"/>
    <property type="match status" value="1"/>
</dbReference>
<keyword evidence="1" id="KW-0223">Dioxygenase</keyword>
<dbReference type="SUPFAM" id="SSF51197">
    <property type="entry name" value="Clavaminate synthase-like"/>
    <property type="match status" value="1"/>
</dbReference>
<dbReference type="EMBL" id="MK500327">
    <property type="protein sequence ID" value="QBK85560.1"/>
    <property type="molecule type" value="Genomic_DNA"/>
</dbReference>